<dbReference type="SUPFAM" id="SSF81585">
    <property type="entry name" value="PsbU/PolX domain-like"/>
    <property type="match status" value="1"/>
</dbReference>
<dbReference type="EMBL" id="MJGC01000072">
    <property type="protein sequence ID" value="OEJ74101.1"/>
    <property type="molecule type" value="Genomic_DNA"/>
</dbReference>
<dbReference type="PANTHER" id="PTHR21180">
    <property type="entry name" value="ENDONUCLEASE/EXONUCLEASE/PHOSPHATASE FAMILY DOMAIN-CONTAINING PROTEIN 1"/>
    <property type="match status" value="1"/>
</dbReference>
<dbReference type="STRING" id="1781255.BH720_16185"/>
<dbReference type="SUPFAM" id="SSF47781">
    <property type="entry name" value="RuvA domain 2-like"/>
    <property type="match status" value="1"/>
</dbReference>
<gene>
    <name evidence="1" type="ORF">BH720_16185</name>
</gene>
<dbReference type="AlphaFoldDB" id="A0A1E5QHL5"/>
<accession>A0A1E5QHL5</accession>
<dbReference type="InterPro" id="IPR051675">
    <property type="entry name" value="Endo/Exo/Phosphatase_dom_1"/>
</dbReference>
<dbReference type="Pfam" id="PF12836">
    <property type="entry name" value="HHH_3"/>
    <property type="match status" value="1"/>
</dbReference>
<comment type="caution">
    <text evidence="1">The sequence shown here is derived from an EMBL/GenBank/DDBJ whole genome shotgun (WGS) entry which is preliminary data.</text>
</comment>
<organism evidence="1">
    <name type="scientific">Desertifilum tharense IPPAS B-1220</name>
    <dbReference type="NCBI Taxonomy" id="1781255"/>
    <lineage>
        <taxon>Bacteria</taxon>
        <taxon>Bacillati</taxon>
        <taxon>Cyanobacteriota</taxon>
        <taxon>Cyanophyceae</taxon>
        <taxon>Desertifilales</taxon>
        <taxon>Desertifilaceae</taxon>
        <taxon>Desertifilum</taxon>
    </lineage>
</organism>
<dbReference type="Gene3D" id="1.10.150.320">
    <property type="entry name" value="Photosystem II 12 kDa extrinsic protein"/>
    <property type="match status" value="1"/>
</dbReference>
<sequence length="176" mass="19772">MSVWQWLSEVAQMRSLRAKIQGDRYYRLQSLSELAIAVELGWTLDVNQATVDDWLKLPGLSIHQARSLCDLSRAGVQFFSIEDIAAALSVPVSTLQPLEPALSFCYYPPEQQASLNPNSASVEALLQVPGMDRTLAEAIIQNRQTLGNYRDLSDFQRRLALPGSQTSQLMHYLRFS</sequence>
<dbReference type="InterPro" id="IPR010994">
    <property type="entry name" value="RuvA_2-like"/>
</dbReference>
<evidence type="ECO:0000313" key="1">
    <source>
        <dbReference type="EMBL" id="OEJ74101.1"/>
    </source>
</evidence>
<dbReference type="GO" id="GO:0015627">
    <property type="term" value="C:type II protein secretion system complex"/>
    <property type="evidence" value="ECO:0007669"/>
    <property type="project" value="TreeGrafter"/>
</dbReference>
<proteinExistence type="predicted"/>
<reference evidence="1" key="1">
    <citation type="submission" date="2016-09" db="EMBL/GenBank/DDBJ databases">
        <title>Draft genome of thermotolerant cyanobacterium Desertifilum sp. strain IPPAS B-1220.</title>
        <authorList>
            <person name="Sinetova M.A."/>
            <person name="Bolakhan K."/>
            <person name="Zayadan B.K."/>
            <person name="Mironov K.S."/>
            <person name="Ustinova V."/>
            <person name="Kupriyanova E.V."/>
            <person name="Sidorov R.A."/>
            <person name="Skrypnik A.N."/>
            <person name="Gogoleva N.E."/>
            <person name="Gogolev Y.V."/>
            <person name="Los D.A."/>
        </authorList>
    </citation>
    <scope>NUCLEOTIDE SEQUENCE [LARGE SCALE GENOMIC DNA]</scope>
    <source>
        <strain evidence="1">IPPAS B-1220</strain>
    </source>
</reference>
<protein>
    <submittedName>
        <fullName evidence="1">DNA uptake protein</fullName>
    </submittedName>
</protein>
<name>A0A1E5QHL5_9CYAN</name>
<dbReference type="GO" id="GO:0015628">
    <property type="term" value="P:protein secretion by the type II secretion system"/>
    <property type="evidence" value="ECO:0007669"/>
    <property type="project" value="TreeGrafter"/>
</dbReference>
<dbReference type="PANTHER" id="PTHR21180:SF32">
    <property type="entry name" value="ENDONUCLEASE_EXONUCLEASE_PHOSPHATASE FAMILY DOMAIN-CONTAINING PROTEIN 1"/>
    <property type="match status" value="1"/>
</dbReference>
<dbReference type="RefSeq" id="WP_069968262.1">
    <property type="nucleotide sequence ID" value="NZ_CM124774.1"/>
</dbReference>
<dbReference type="OrthoDB" id="510410at2"/>